<evidence type="ECO:0000313" key="2">
    <source>
        <dbReference type="Proteomes" id="UP000824533"/>
    </source>
</evidence>
<reference evidence="1 2" key="1">
    <citation type="journal article" date="2021" name="Front. Genet.">
        <title>Chromosome-Level Genome Assembly Reveals Significant Gene Expansion in the Toll and IMD Signaling Pathways of Dendrolimus kikuchii.</title>
        <authorList>
            <person name="Zhou J."/>
            <person name="Wu P."/>
            <person name="Xiong Z."/>
            <person name="Liu N."/>
            <person name="Zhao N."/>
            <person name="Ji M."/>
            <person name="Qiu Y."/>
            <person name="Yang B."/>
        </authorList>
    </citation>
    <scope>NUCLEOTIDE SEQUENCE [LARGE SCALE GENOMIC DNA]</scope>
    <source>
        <strain evidence="1">Ann1</strain>
    </source>
</reference>
<gene>
    <name evidence="1" type="ORF">K1T71_004933</name>
</gene>
<protein>
    <submittedName>
        <fullName evidence="1">Uncharacterized protein</fullName>
    </submittedName>
</protein>
<evidence type="ECO:0000313" key="1">
    <source>
        <dbReference type="EMBL" id="KAJ0179221.1"/>
    </source>
</evidence>
<proteinExistence type="predicted"/>
<comment type="caution">
    <text evidence="1">The sequence shown here is derived from an EMBL/GenBank/DDBJ whole genome shotgun (WGS) entry which is preliminary data.</text>
</comment>
<dbReference type="EMBL" id="CM034394">
    <property type="protein sequence ID" value="KAJ0179221.1"/>
    <property type="molecule type" value="Genomic_DNA"/>
</dbReference>
<name>A0ACC1D5K5_9NEOP</name>
<organism evidence="1 2">
    <name type="scientific">Dendrolimus kikuchii</name>
    <dbReference type="NCBI Taxonomy" id="765133"/>
    <lineage>
        <taxon>Eukaryota</taxon>
        <taxon>Metazoa</taxon>
        <taxon>Ecdysozoa</taxon>
        <taxon>Arthropoda</taxon>
        <taxon>Hexapoda</taxon>
        <taxon>Insecta</taxon>
        <taxon>Pterygota</taxon>
        <taxon>Neoptera</taxon>
        <taxon>Endopterygota</taxon>
        <taxon>Lepidoptera</taxon>
        <taxon>Glossata</taxon>
        <taxon>Ditrysia</taxon>
        <taxon>Bombycoidea</taxon>
        <taxon>Lasiocampidae</taxon>
        <taxon>Dendrolimus</taxon>
    </lineage>
</organism>
<accession>A0ACC1D5K5</accession>
<keyword evidence="2" id="KW-1185">Reference proteome</keyword>
<sequence>MYKGFTRILALYYADKLQSCASPLVRGSVLCTRKSKPGSIGYVFMRTKKHDRGSPSALFVPVPVKPNPDDINIGEEFTGRLKKQDLLKILNKFYQKPEVRVLASENGLDDQLLHQAFLSFRRHCLEHDLPPDLHIIISDILQGAGHIDDLFPYFLRHARQAFPHLDCLDDLKKISDLRTPANWYPEARRMNRKIIFHAGPTNSGKTYHAMERFLKAKSGVYCGPLKLLATEIYHKSNKCGTPCDLITGEERRHASLFNTLTNNTDESDTESTTQNGNENFLLQEAELTPSSHVACTVEMTSLNNSYEVAIIDEIQMIGDRGRGWAWTRAMLGLQAEEIHLCGEAGAINLIEEMCNTTGEEMEIRTYKRLTDLKVEDSALGSLDRVKPGDCIVCFNKNDIYSVSRAIEQRGHEVAVIYGSLPPGTKLAQANKFNDPESSCKVMVATDAIGLGINLSIRRIIFYSLIKPVINEDGDKEMDVISISQALQIAGRAGRYGSAWETGYVTTYKSEDLATLKTLLSKPPEPVTQAGLHPTAEQMELYAYHLPHATLSSLMDIFVHLCTVDDSLYFMCNTEAFKFLAEMIQHVPLPLRARYVFCCAPINNKFPFVCATFLKMVRQYSRNEPITKNWLCNTVDWPLPAPKTIMDLVHLESVFDVLELYLWLSYRFPDMFPDVKLVRDMESELDAIIQQGIFQITRLLRNSEQVLRDDSYTPEPFSSKKSTKATPGLAKGDDSKGKLSEMLVARGLITPQMLKKLQQELTSDKKTENLFEENTFKQYYYQTLSDEESSNIDNLSIVKDSPKQKRKRDEEESLDKFFEFSKNKKKKQCSSVSRAQPNGGVAYLSTNREDACSSTHLIKIEVYELKTLAKIPSINHHPIQYRQDKECLKEALNQTTVIVTQRDNDTMNLLPVQISYIVKRVIY</sequence>
<dbReference type="Proteomes" id="UP000824533">
    <property type="component" value="Linkage Group LG08"/>
</dbReference>